<evidence type="ECO:0000313" key="2">
    <source>
        <dbReference type="Proteomes" id="UP000321204"/>
    </source>
</evidence>
<organism evidence="1 2">
    <name type="scientific">Flavisolibacter ginsenosidimutans</name>
    <dbReference type="NCBI Taxonomy" id="661481"/>
    <lineage>
        <taxon>Bacteria</taxon>
        <taxon>Pseudomonadati</taxon>
        <taxon>Bacteroidota</taxon>
        <taxon>Chitinophagia</taxon>
        <taxon>Chitinophagales</taxon>
        <taxon>Chitinophagaceae</taxon>
        <taxon>Flavisolibacter</taxon>
    </lineage>
</organism>
<dbReference type="RefSeq" id="WP_146783365.1">
    <property type="nucleotide sequence ID" value="NZ_BAABIO010000006.1"/>
</dbReference>
<dbReference type="KEGG" id="fgg:FSB75_04430"/>
<name>A0A5B8UFG4_9BACT</name>
<evidence type="ECO:0000313" key="1">
    <source>
        <dbReference type="EMBL" id="QEC55182.1"/>
    </source>
</evidence>
<dbReference type="AlphaFoldDB" id="A0A5B8UFG4"/>
<dbReference type="OrthoDB" id="673558at2"/>
<sequence>MKRKIILGVFLLIVVVAVVGYAIVFKSRGDIVQDKPDAAITAKALIAAFEKDTAIASKQYIEKVVEVSGIVKKIDTAGAVILGEESSLSEVVVALDKKYHAKDYEKLKAGSSTVLQGICSGYQASSNDPNDLLSGLGTTVQLRSGGVKNKD</sequence>
<reference evidence="1 2" key="1">
    <citation type="journal article" date="2015" name="Int. J. Syst. Evol. Microbiol.">
        <title>Flavisolibacter ginsenosidimutans sp. nov., with ginsenoside-converting activity isolated from soil used for cultivating ginseng.</title>
        <authorList>
            <person name="Zhao Y."/>
            <person name="Liu Q."/>
            <person name="Kang M.S."/>
            <person name="Jin F."/>
            <person name="Yu H."/>
            <person name="Im W.T."/>
        </authorList>
    </citation>
    <scope>NUCLEOTIDE SEQUENCE [LARGE SCALE GENOMIC DNA]</scope>
    <source>
        <strain evidence="1 2">Gsoil 636</strain>
    </source>
</reference>
<keyword evidence="2" id="KW-1185">Reference proteome</keyword>
<accession>A0A5B8UFG4</accession>
<dbReference type="Pfam" id="PF12869">
    <property type="entry name" value="tRNA_anti-like"/>
    <property type="match status" value="1"/>
</dbReference>
<dbReference type="EMBL" id="CP042433">
    <property type="protein sequence ID" value="QEC55182.1"/>
    <property type="molecule type" value="Genomic_DNA"/>
</dbReference>
<dbReference type="InterPro" id="IPR024422">
    <property type="entry name" value="Protein_unknown_function_OB"/>
</dbReference>
<dbReference type="Proteomes" id="UP000321204">
    <property type="component" value="Chromosome"/>
</dbReference>
<gene>
    <name evidence="1" type="ORF">FSB75_04430</name>
</gene>
<proteinExistence type="predicted"/>
<protein>
    <submittedName>
        <fullName evidence="1">Uncharacterized protein</fullName>
    </submittedName>
</protein>